<dbReference type="GO" id="GO:0006154">
    <property type="term" value="P:adenosine catabolic process"/>
    <property type="evidence" value="ECO:0000318"/>
    <property type="project" value="GO_Central"/>
</dbReference>
<evidence type="ECO:0000256" key="3">
    <source>
        <dbReference type="ARBA" id="ARBA00012784"/>
    </source>
</evidence>
<keyword evidence="9" id="KW-1185">Reference proteome</keyword>
<dbReference type="InterPro" id="IPR032466">
    <property type="entry name" value="Metal_Hydrolase"/>
</dbReference>
<name>A9WJQ7_CHLAA</name>
<dbReference type="RefSeq" id="WP_012259176.1">
    <property type="nucleotide sequence ID" value="NC_010175.1"/>
</dbReference>
<evidence type="ECO:0000256" key="4">
    <source>
        <dbReference type="ARBA" id="ARBA00022723"/>
    </source>
</evidence>
<evidence type="ECO:0000313" key="9">
    <source>
        <dbReference type="Proteomes" id="UP000002008"/>
    </source>
</evidence>
<dbReference type="GO" id="GO:0046872">
    <property type="term" value="F:metal ion binding"/>
    <property type="evidence" value="ECO:0007669"/>
    <property type="project" value="UniProtKB-KW"/>
</dbReference>
<dbReference type="STRING" id="324602.Caur_3337"/>
<proteinExistence type="inferred from homology"/>
<protein>
    <recommendedName>
        <fullName evidence="3">adenosine deaminase</fullName>
        <ecNumber evidence="3">3.5.4.4</ecNumber>
    </recommendedName>
</protein>
<dbReference type="KEGG" id="cau:Caur_3337"/>
<dbReference type="FunFam" id="3.20.20.140:FF:000009">
    <property type="entry name" value="Adenosine deaminase"/>
    <property type="match status" value="1"/>
</dbReference>
<sequence>MTLQAQADTAPIARDVPLIDLHRHLDGNVRLTTILDVARTYGIRLPADTVEGLRPYAQIQGVAASVMDFIARFDLLKLICVDEDVVARIAEENVEDAANEGIDYIELRCSPAFMGERYGLDPTRVLAAVCRGVRAGMARYPVQAQIIGIMSRHMGEESCWRELEAAIALMSEGVVGIDLAGDEANFPGTRFVKHFARARAAGLRITVHAGEAAGAWSVRQAIEELGAERIGHGVRAVEDPAVLQLIAERGVALEVCPTSNVQTQTVSGYESHPLPQLLRRGLLVTLNTDDPGISAIDLPHEYRIARDRLGLTTEELRTLQAHALSAAFIDEATRAALLHKARSRTT</sequence>
<dbReference type="NCBIfam" id="TIGR01430">
    <property type="entry name" value="aden_deam"/>
    <property type="match status" value="1"/>
</dbReference>
<dbReference type="PANTHER" id="PTHR11409">
    <property type="entry name" value="ADENOSINE DEAMINASE"/>
    <property type="match status" value="1"/>
</dbReference>
<evidence type="ECO:0000256" key="6">
    <source>
        <dbReference type="ARBA" id="ARBA00022833"/>
    </source>
</evidence>
<keyword evidence="4" id="KW-0479">Metal-binding</keyword>
<gene>
    <name evidence="8" type="ordered locus">Caur_3337</name>
</gene>
<dbReference type="Proteomes" id="UP000002008">
    <property type="component" value="Chromosome"/>
</dbReference>
<dbReference type="GO" id="GO:0046103">
    <property type="term" value="P:inosine biosynthetic process"/>
    <property type="evidence" value="ECO:0000318"/>
    <property type="project" value="GO_Central"/>
</dbReference>
<dbReference type="HOGENOM" id="CLU_039228_0_0_0"/>
<dbReference type="Gene3D" id="3.20.20.140">
    <property type="entry name" value="Metal-dependent hydrolases"/>
    <property type="match status" value="1"/>
</dbReference>
<evidence type="ECO:0000313" key="8">
    <source>
        <dbReference type="EMBL" id="ABY36523.1"/>
    </source>
</evidence>
<dbReference type="eggNOG" id="COG1816">
    <property type="taxonomic scope" value="Bacteria"/>
</dbReference>
<evidence type="ECO:0000259" key="7">
    <source>
        <dbReference type="Pfam" id="PF00962"/>
    </source>
</evidence>
<feature type="domain" description="Adenosine deaminase" evidence="7">
    <location>
        <begin position="17"/>
        <end position="340"/>
    </location>
</feature>
<reference evidence="9" key="1">
    <citation type="journal article" date="2011" name="BMC Genomics">
        <title>Complete genome sequence of the filamentous anoxygenic phototrophic bacterium Chloroflexus aurantiacus.</title>
        <authorList>
            <person name="Tang K.H."/>
            <person name="Barry K."/>
            <person name="Chertkov O."/>
            <person name="Dalin E."/>
            <person name="Han C.S."/>
            <person name="Hauser L.J."/>
            <person name="Honchak B.M."/>
            <person name="Karbach L.E."/>
            <person name="Land M.L."/>
            <person name="Lapidus A."/>
            <person name="Larimer F.W."/>
            <person name="Mikhailova N."/>
            <person name="Pitluck S."/>
            <person name="Pierson B.K."/>
            <person name="Blankenship R.E."/>
        </authorList>
    </citation>
    <scope>NUCLEOTIDE SEQUENCE [LARGE SCALE GENOMIC DNA]</scope>
    <source>
        <strain evidence="9">ATCC 29366 / DSM 635 / J-10-fl</strain>
    </source>
</reference>
<comment type="similarity">
    <text evidence="2">Belongs to the metallo-dependent hydrolases superfamily. Adenosine and AMP deaminases family.</text>
</comment>
<dbReference type="PANTHER" id="PTHR11409:SF43">
    <property type="entry name" value="ADENOSINE DEAMINASE"/>
    <property type="match status" value="1"/>
</dbReference>
<evidence type="ECO:0000256" key="1">
    <source>
        <dbReference type="ARBA" id="ARBA00001947"/>
    </source>
</evidence>
<dbReference type="CDD" id="cd01320">
    <property type="entry name" value="ADA"/>
    <property type="match status" value="1"/>
</dbReference>
<dbReference type="Pfam" id="PF00962">
    <property type="entry name" value="A_deaminase"/>
    <property type="match status" value="1"/>
</dbReference>
<dbReference type="EnsemblBacteria" id="ABY36523">
    <property type="protein sequence ID" value="ABY36523"/>
    <property type="gene ID" value="Caur_3337"/>
</dbReference>
<dbReference type="InterPro" id="IPR006330">
    <property type="entry name" value="Ado/ade_deaminase"/>
</dbReference>
<dbReference type="AlphaFoldDB" id="A9WJQ7"/>
<dbReference type="GO" id="GO:0043103">
    <property type="term" value="P:hypoxanthine salvage"/>
    <property type="evidence" value="ECO:0000318"/>
    <property type="project" value="GO_Central"/>
</dbReference>
<accession>A9WJQ7</accession>
<keyword evidence="6" id="KW-0862">Zinc</keyword>
<organism evidence="8 9">
    <name type="scientific">Chloroflexus aurantiacus (strain ATCC 29366 / DSM 635 / J-10-fl)</name>
    <dbReference type="NCBI Taxonomy" id="324602"/>
    <lineage>
        <taxon>Bacteria</taxon>
        <taxon>Bacillati</taxon>
        <taxon>Chloroflexota</taxon>
        <taxon>Chloroflexia</taxon>
        <taxon>Chloroflexales</taxon>
        <taxon>Chloroflexineae</taxon>
        <taxon>Chloroflexaceae</taxon>
        <taxon>Chloroflexus</taxon>
    </lineage>
</organism>
<dbReference type="GO" id="GO:0005829">
    <property type="term" value="C:cytosol"/>
    <property type="evidence" value="ECO:0000318"/>
    <property type="project" value="GO_Central"/>
</dbReference>
<dbReference type="PATRIC" id="fig|324602.8.peg.3757"/>
<evidence type="ECO:0000256" key="2">
    <source>
        <dbReference type="ARBA" id="ARBA00006676"/>
    </source>
</evidence>
<keyword evidence="5 8" id="KW-0378">Hydrolase</keyword>
<dbReference type="InterPro" id="IPR001365">
    <property type="entry name" value="A_deaminase_dom"/>
</dbReference>
<dbReference type="InParanoid" id="A9WJQ7"/>
<dbReference type="EMBL" id="CP000909">
    <property type="protein sequence ID" value="ABY36523.1"/>
    <property type="molecule type" value="Genomic_DNA"/>
</dbReference>
<comment type="cofactor">
    <cofactor evidence="1">
        <name>Zn(2+)</name>
        <dbReference type="ChEBI" id="CHEBI:29105"/>
    </cofactor>
</comment>
<dbReference type="SUPFAM" id="SSF51556">
    <property type="entry name" value="Metallo-dependent hydrolases"/>
    <property type="match status" value="1"/>
</dbReference>
<evidence type="ECO:0000256" key="5">
    <source>
        <dbReference type="ARBA" id="ARBA00022801"/>
    </source>
</evidence>
<dbReference type="EC" id="3.5.4.4" evidence="3"/>
<dbReference type="GO" id="GO:0004000">
    <property type="term" value="F:adenosine deaminase activity"/>
    <property type="evidence" value="ECO:0000318"/>
    <property type="project" value="GO_Central"/>
</dbReference>